<dbReference type="Proteomes" id="UP001321473">
    <property type="component" value="Unassembled WGS sequence"/>
</dbReference>
<sequence>MFVTNRVYSAPLSSFRFSINHYKLHDYTELGDYSETLQGNAGGIGATINKQAPAALSTGADYGTNIRRELAS</sequence>
<evidence type="ECO:0000313" key="2">
    <source>
        <dbReference type="Proteomes" id="UP001321473"/>
    </source>
</evidence>
<keyword evidence="2" id="KW-1185">Reference proteome</keyword>
<organism evidence="1 2">
    <name type="scientific">Amblyomma americanum</name>
    <name type="common">Lone star tick</name>
    <dbReference type="NCBI Taxonomy" id="6943"/>
    <lineage>
        <taxon>Eukaryota</taxon>
        <taxon>Metazoa</taxon>
        <taxon>Ecdysozoa</taxon>
        <taxon>Arthropoda</taxon>
        <taxon>Chelicerata</taxon>
        <taxon>Arachnida</taxon>
        <taxon>Acari</taxon>
        <taxon>Parasitiformes</taxon>
        <taxon>Ixodida</taxon>
        <taxon>Ixodoidea</taxon>
        <taxon>Ixodidae</taxon>
        <taxon>Amblyomminae</taxon>
        <taxon>Amblyomma</taxon>
    </lineage>
</organism>
<gene>
    <name evidence="1" type="ORF">V5799_030847</name>
</gene>
<accession>A0AAQ4EM61</accession>
<comment type="caution">
    <text evidence="1">The sequence shown here is derived from an EMBL/GenBank/DDBJ whole genome shotgun (WGS) entry which is preliminary data.</text>
</comment>
<proteinExistence type="predicted"/>
<protein>
    <submittedName>
        <fullName evidence="1">Uncharacterized protein</fullName>
    </submittedName>
</protein>
<evidence type="ECO:0000313" key="1">
    <source>
        <dbReference type="EMBL" id="KAK8775807.1"/>
    </source>
</evidence>
<dbReference type="AlphaFoldDB" id="A0AAQ4EM61"/>
<dbReference type="EMBL" id="JARKHS020013701">
    <property type="protein sequence ID" value="KAK8775807.1"/>
    <property type="molecule type" value="Genomic_DNA"/>
</dbReference>
<reference evidence="1 2" key="1">
    <citation type="journal article" date="2023" name="Arcadia Sci">
        <title>De novo assembly of a long-read Amblyomma americanum tick genome.</title>
        <authorList>
            <person name="Chou S."/>
            <person name="Poskanzer K.E."/>
            <person name="Rollins M."/>
            <person name="Thuy-Boun P.S."/>
        </authorList>
    </citation>
    <scope>NUCLEOTIDE SEQUENCE [LARGE SCALE GENOMIC DNA]</scope>
    <source>
        <strain evidence="1">F_SG_1</strain>
        <tissue evidence="1">Salivary glands</tissue>
    </source>
</reference>
<name>A0AAQ4EM61_AMBAM</name>